<protein>
    <submittedName>
        <fullName evidence="5">S-layer homology domain-containing protein</fullName>
    </submittedName>
</protein>
<evidence type="ECO:0000313" key="7">
    <source>
        <dbReference type="Proteomes" id="UP000501107"/>
    </source>
</evidence>
<organism evidence="5 7">
    <name type="scientific">Bacillus thuringiensis</name>
    <dbReference type="NCBI Taxonomy" id="1428"/>
    <lineage>
        <taxon>Bacteria</taxon>
        <taxon>Bacillati</taxon>
        <taxon>Bacillota</taxon>
        <taxon>Bacilli</taxon>
        <taxon>Bacillales</taxon>
        <taxon>Bacillaceae</taxon>
        <taxon>Bacillus</taxon>
        <taxon>Bacillus cereus group</taxon>
    </lineage>
</organism>
<evidence type="ECO:0000256" key="1">
    <source>
        <dbReference type="ARBA" id="ARBA00022729"/>
    </source>
</evidence>
<dbReference type="KEGG" id="btw:BF38_3145"/>
<dbReference type="PROSITE" id="PS51272">
    <property type="entry name" value="SLH"/>
    <property type="match status" value="3"/>
</dbReference>
<evidence type="ECO:0000313" key="6">
    <source>
        <dbReference type="Proteomes" id="UP000031876"/>
    </source>
</evidence>
<dbReference type="EMBL" id="CP009335">
    <property type="protein sequence ID" value="AJG77319.1"/>
    <property type="molecule type" value="Genomic_DNA"/>
</dbReference>
<accession>A0A0B5NHU4</accession>
<evidence type="ECO:0000256" key="2">
    <source>
        <dbReference type="SAM" id="SignalP"/>
    </source>
</evidence>
<dbReference type="Pfam" id="PF00395">
    <property type="entry name" value="SLH"/>
    <property type="match status" value="3"/>
</dbReference>
<gene>
    <name evidence="4" type="ORF">BF38_3145</name>
    <name evidence="5" type="ORF">FOC89_23395</name>
</gene>
<feature type="chain" id="PRO_5030004299" evidence="2">
    <location>
        <begin position="25"/>
        <end position="331"/>
    </location>
</feature>
<reference evidence="5 7" key="2">
    <citation type="submission" date="2020-05" db="EMBL/GenBank/DDBJ databases">
        <title>FDA dAtabase for Regulatory Grade micrObial Sequences (FDA-ARGOS): Supporting development and validation of Infectious Disease Dx tests.</title>
        <authorList>
            <person name="Nelson B."/>
            <person name="Plummer A."/>
            <person name="Tallon L."/>
            <person name="Sadzewicz L."/>
            <person name="Zhao X."/>
            <person name="Vavikolanu K."/>
            <person name="Mehta A."/>
            <person name="Aluvathingal J."/>
            <person name="Nadendla S."/>
            <person name="Myers T."/>
            <person name="Yan Y."/>
            <person name="Sichtig H."/>
        </authorList>
    </citation>
    <scope>NUCLEOTIDE SEQUENCE [LARGE SCALE GENOMIC DNA]</scope>
    <source>
        <strain evidence="5 7">FDAARGOS_795</strain>
    </source>
</reference>
<proteinExistence type="predicted"/>
<dbReference type="InterPro" id="IPR051465">
    <property type="entry name" value="Cell_Envelope_Struct_Comp"/>
</dbReference>
<dbReference type="InterPro" id="IPR001119">
    <property type="entry name" value="SLH_dom"/>
</dbReference>
<dbReference type="AlphaFoldDB" id="A0A0B5NHU4"/>
<dbReference type="RefSeq" id="WP_001009577.1">
    <property type="nucleotide sequence ID" value="NZ_CP009335.1"/>
</dbReference>
<feature type="signal peptide" evidence="2">
    <location>
        <begin position="1"/>
        <end position="24"/>
    </location>
</feature>
<feature type="domain" description="SLH" evidence="3">
    <location>
        <begin position="25"/>
        <end position="88"/>
    </location>
</feature>
<sequence length="331" mass="37425">MNFKHVLATGLITATLFGATNAYAQTEHFIDVPKDHWSKNSINYLTEQNVISGYGNGKFGFGDNVTRGQVAAIISRYLKLENTGSASKHFSDIHGHMFENSIKAVAQKGLMTGDSSTDKFRPDDTLTRYEMAVILQKAFHLSVKTNDLFYDVPNNFWATDAVRSLYSNGITKGIGDYKYGGEMNVTREQFATFMYKAINVSPYFIPDSIPAKDEDKYKEIENILIDSGFLKTDYNYVYTKTGRTYDGIMYFNFSPYDDSAYRISIHSDDPVLNEPVKKILNTLLPTEADNLYNLIKNPTASSRTTELDGRKIEFRRDSSTSVNVSLGKRKY</sequence>
<keyword evidence="1 2" id="KW-0732">Signal</keyword>
<dbReference type="PANTHER" id="PTHR43308:SF1">
    <property type="entry name" value="OUTER MEMBRANE PROTEIN ALPHA"/>
    <property type="match status" value="1"/>
</dbReference>
<dbReference type="PANTHER" id="PTHR43308">
    <property type="entry name" value="OUTER MEMBRANE PROTEIN ALPHA-RELATED"/>
    <property type="match status" value="1"/>
</dbReference>
<evidence type="ECO:0000259" key="3">
    <source>
        <dbReference type="PROSITE" id="PS51272"/>
    </source>
</evidence>
<dbReference type="Proteomes" id="UP000501107">
    <property type="component" value="Chromosome"/>
</dbReference>
<feature type="domain" description="SLH" evidence="3">
    <location>
        <begin position="145"/>
        <end position="208"/>
    </location>
</feature>
<reference evidence="4 6" key="1">
    <citation type="journal article" date="2015" name="Genome Announc.">
        <title>Complete genome sequences for 35 biothreat assay-relevant bacillus species.</title>
        <authorList>
            <person name="Johnson S.L."/>
            <person name="Daligault H.E."/>
            <person name="Davenport K.W."/>
            <person name="Jaissle J."/>
            <person name="Frey K.G."/>
            <person name="Ladner J.T."/>
            <person name="Broomall S.M."/>
            <person name="Bishop-Lilly K.A."/>
            <person name="Bruce D.C."/>
            <person name="Gibbons H.S."/>
            <person name="Coyne S.R."/>
            <person name="Lo C.C."/>
            <person name="Meincke L."/>
            <person name="Munk A.C."/>
            <person name="Koroleva G.I."/>
            <person name="Rosenzweig C.N."/>
            <person name="Palacios G.F."/>
            <person name="Redden C.L."/>
            <person name="Minogue T.D."/>
            <person name="Chain P.S."/>
        </authorList>
    </citation>
    <scope>NUCLEOTIDE SEQUENCE [LARGE SCALE GENOMIC DNA]</scope>
    <source>
        <strain evidence="4 6">HD1011</strain>
    </source>
</reference>
<feature type="domain" description="SLH" evidence="3">
    <location>
        <begin position="90"/>
        <end position="144"/>
    </location>
</feature>
<evidence type="ECO:0000313" key="4">
    <source>
        <dbReference type="EMBL" id="AJG77319.1"/>
    </source>
</evidence>
<dbReference type="EMBL" id="CP053980">
    <property type="protein sequence ID" value="QKH26768.1"/>
    <property type="molecule type" value="Genomic_DNA"/>
</dbReference>
<evidence type="ECO:0000313" key="5">
    <source>
        <dbReference type="EMBL" id="QKH26768.1"/>
    </source>
</evidence>
<dbReference type="Proteomes" id="UP000031876">
    <property type="component" value="Chromosome"/>
</dbReference>
<name>A0A0B5NHU4_BACTU</name>